<dbReference type="Gene3D" id="1.10.8.720">
    <property type="entry name" value="Region D6 of dynein motor"/>
    <property type="match status" value="1"/>
</dbReference>
<evidence type="ECO:0000259" key="9">
    <source>
        <dbReference type="Pfam" id="PF12780"/>
    </source>
</evidence>
<proteinExistence type="inferred from homology"/>
<dbReference type="Pfam" id="PF12781">
    <property type="entry name" value="AAA_9"/>
    <property type="match status" value="1"/>
</dbReference>
<evidence type="ECO:0000256" key="2">
    <source>
        <dbReference type="ARBA" id="ARBA00023054"/>
    </source>
</evidence>
<gene>
    <name evidence="14" type="primary">DNHD1</name>
</gene>
<evidence type="ECO:0000259" key="8">
    <source>
        <dbReference type="Pfam" id="PF12777"/>
    </source>
</evidence>
<evidence type="ECO:0000256" key="3">
    <source>
        <dbReference type="SAM" id="Coils"/>
    </source>
</evidence>
<dbReference type="GO" id="GO:0005524">
    <property type="term" value="F:ATP binding"/>
    <property type="evidence" value="ECO:0007669"/>
    <property type="project" value="InterPro"/>
</dbReference>
<dbReference type="GeneTree" id="ENSGT00940000155523"/>
<evidence type="ECO:0000259" key="7">
    <source>
        <dbReference type="Pfam" id="PF12774"/>
    </source>
</evidence>
<dbReference type="Gene3D" id="1.20.140.100">
    <property type="entry name" value="Dynein heavy chain, N-terminal domain 2"/>
    <property type="match status" value="1"/>
</dbReference>
<feature type="domain" description="Dynein heavy chain AAA 5 extension" evidence="11">
    <location>
        <begin position="2132"/>
        <end position="2289"/>
    </location>
</feature>
<dbReference type="GO" id="GO:0030317">
    <property type="term" value="P:flagellated sperm motility"/>
    <property type="evidence" value="ECO:0007669"/>
    <property type="project" value="TreeGrafter"/>
</dbReference>
<dbReference type="Pfam" id="PF18199">
    <property type="entry name" value="Dynein_C"/>
    <property type="match status" value="1"/>
</dbReference>
<feature type="coiled-coil region" evidence="3">
    <location>
        <begin position="3133"/>
        <end position="3160"/>
    </location>
</feature>
<evidence type="ECO:0000313" key="15">
    <source>
        <dbReference type="Proteomes" id="UP000314987"/>
    </source>
</evidence>
<dbReference type="Pfam" id="PF12777">
    <property type="entry name" value="MT"/>
    <property type="match status" value="1"/>
</dbReference>
<dbReference type="SUPFAM" id="SSF52540">
    <property type="entry name" value="P-loop containing nucleoside triphosphate hydrolases"/>
    <property type="match status" value="3"/>
</dbReference>
<evidence type="ECO:0000259" key="6">
    <source>
        <dbReference type="Pfam" id="PF08393"/>
    </source>
</evidence>
<reference evidence="15" key="1">
    <citation type="submission" date="2018-12" db="EMBL/GenBank/DDBJ databases">
        <authorList>
            <person name="Yazar S."/>
        </authorList>
    </citation>
    <scope>NUCLEOTIDE SEQUENCE [LARGE SCALE GENOMIC DNA]</scope>
</reference>
<feature type="compositionally biased region" description="Acidic residues" evidence="4">
    <location>
        <begin position="3536"/>
        <end position="3545"/>
    </location>
</feature>
<evidence type="ECO:0000313" key="14">
    <source>
        <dbReference type="Ensembl" id="ENSVURP00010006223.1"/>
    </source>
</evidence>
<evidence type="ECO:0000259" key="5">
    <source>
        <dbReference type="Pfam" id="PF03028"/>
    </source>
</evidence>
<evidence type="ECO:0000259" key="11">
    <source>
        <dbReference type="Pfam" id="PF17852"/>
    </source>
</evidence>
<organism evidence="14 15">
    <name type="scientific">Vombatus ursinus</name>
    <name type="common">Common wombat</name>
    <dbReference type="NCBI Taxonomy" id="29139"/>
    <lineage>
        <taxon>Eukaryota</taxon>
        <taxon>Metazoa</taxon>
        <taxon>Chordata</taxon>
        <taxon>Craniata</taxon>
        <taxon>Vertebrata</taxon>
        <taxon>Euteleostomi</taxon>
        <taxon>Mammalia</taxon>
        <taxon>Metatheria</taxon>
        <taxon>Diprotodontia</taxon>
        <taxon>Vombatidae</taxon>
        <taxon>Vombatus</taxon>
    </lineage>
</organism>
<feature type="domain" description="Dynein heavy chain hydrolytic ATP-binding dynein motor region" evidence="7">
    <location>
        <begin position="1610"/>
        <end position="1961"/>
    </location>
</feature>
<dbReference type="InterPro" id="IPR004273">
    <property type="entry name" value="Dynein_heavy_D6_P-loop"/>
</dbReference>
<dbReference type="Pfam" id="PF12780">
    <property type="entry name" value="AAA_8"/>
    <property type="match status" value="1"/>
</dbReference>
<dbReference type="GO" id="GO:0045505">
    <property type="term" value="F:dynein intermediate chain binding"/>
    <property type="evidence" value="ECO:0007669"/>
    <property type="project" value="InterPro"/>
</dbReference>
<dbReference type="Pfam" id="PF12775">
    <property type="entry name" value="AAA_7"/>
    <property type="match status" value="1"/>
</dbReference>
<dbReference type="InterPro" id="IPR027417">
    <property type="entry name" value="P-loop_NTPase"/>
</dbReference>
<accession>A0A4X2K2J9</accession>
<dbReference type="InterPro" id="IPR024743">
    <property type="entry name" value="Dynein_HC_stalk"/>
</dbReference>
<dbReference type="InterPro" id="IPR013602">
    <property type="entry name" value="Dynein_heavy_linker"/>
</dbReference>
<reference evidence="14" key="2">
    <citation type="submission" date="2025-08" db="UniProtKB">
        <authorList>
            <consortium name="Ensembl"/>
        </authorList>
    </citation>
    <scope>IDENTIFICATION</scope>
</reference>
<evidence type="ECO:0000259" key="12">
    <source>
        <dbReference type="Pfam" id="PF18199"/>
    </source>
</evidence>
<name>A0A4X2K2J9_VOMUR</name>
<dbReference type="Pfam" id="PF08393">
    <property type="entry name" value="DHC_N2"/>
    <property type="match status" value="1"/>
</dbReference>
<dbReference type="InterPro" id="IPR042219">
    <property type="entry name" value="AAA_lid_11_sf"/>
</dbReference>
<feature type="domain" description="Dynein heavy chain C-terminal" evidence="12">
    <location>
        <begin position="4365"/>
        <end position="4643"/>
    </location>
</feature>
<dbReference type="PANTHER" id="PTHR10676">
    <property type="entry name" value="DYNEIN HEAVY CHAIN FAMILY PROTEIN"/>
    <property type="match status" value="1"/>
</dbReference>
<dbReference type="FunFam" id="1.20.140.100:FF:000008">
    <property type="entry name" value="Dynein heavy chain domain 1"/>
    <property type="match status" value="1"/>
</dbReference>
<dbReference type="Proteomes" id="UP000314987">
    <property type="component" value="Unassembled WGS sequence"/>
</dbReference>
<feature type="domain" description="Dynein heavy chain coiled coil stalk" evidence="8">
    <location>
        <begin position="3132"/>
        <end position="3403"/>
    </location>
</feature>
<keyword evidence="2 3" id="KW-0175">Coiled coil</keyword>
<dbReference type="GO" id="GO:0036156">
    <property type="term" value="C:inner dynein arm"/>
    <property type="evidence" value="ECO:0007669"/>
    <property type="project" value="TreeGrafter"/>
</dbReference>
<dbReference type="Gene3D" id="3.40.50.300">
    <property type="entry name" value="P-loop containing nucleotide triphosphate hydrolases"/>
    <property type="match status" value="6"/>
</dbReference>
<reference evidence="14" key="3">
    <citation type="submission" date="2025-09" db="UniProtKB">
        <authorList>
            <consortium name="Ensembl"/>
        </authorList>
    </citation>
    <scope>IDENTIFICATION</scope>
</reference>
<dbReference type="Ensembl" id="ENSVURT00010007038.1">
    <property type="protein sequence ID" value="ENSVURP00010006223.1"/>
    <property type="gene ID" value="ENSVURG00010004771.1"/>
</dbReference>
<feature type="region of interest" description="Disordered" evidence="4">
    <location>
        <begin position="2639"/>
        <end position="2675"/>
    </location>
</feature>
<feature type="compositionally biased region" description="Basic and acidic residues" evidence="4">
    <location>
        <begin position="2639"/>
        <end position="2649"/>
    </location>
</feature>
<sequence>MSYPRTSSLKNFSLTHLFFPSCSPLAWDWQSKPELWAQAIHQQLNAQLQHPLELDQCPAVELLLAELQVLLAAVLKDGSSAAWYYLYNVLASLSPYQTLLCGHLDLLPFLEQLYLWAPQIQTQLGLDFLEVLRQAFPPDTSMMAPSTHTFCRHQKKLKTLSFQPVLSPPCPFVQAEQGQRQEDEDEDENWVYPVTLPELQYALGIVGVDVAQDEAFWMNGLGLLPLALATDIPVKYISNKEEEECCGSGLSSLTATEEKSYQRSSSNYPTQTILLKNQIISVLRKNKYLSPIHFIYLNLAATRHFRPYSLTVVPQSLANPEHYIFSPFGVLHVHPVEGSELVTMGVWHRHAMLWQQLQNIPFFKHYLVRKALTCWRKNVKLQVLKKRQDFLRNYLLFSIPHFGVCLLHINRFLQELHSVSWLPQEENRCYTLSELQRALAKMNRGALRVLRRCLRLSAAVLQLVHEDTYRMRQGLQERVESFSEYSSAKGSMYRKWFRRQQLMQKLNRAELWWQLLGRLARLVDYMTCQKLVSILESELVTFVTCVLQAPRRVALLTGKLAFGEDGKLLVVPSAEQMAQTLSGWLNAVVTSALKVTESRVGRNVSSQDLTITKDYKEVKSHRGPESGFGKIKGANKSVRIFCGPETEMVRSRQADPSAGPLVVLGHRIRAQYAPPSRIQLQNDLDTNDKIQKALAIQQALVEDMLLEVNKFCQDHRWLRSIHQFLKKWGPQKLKLMQSWPAARYTKLITELESWQSQVSEVPTMLLTENLLLHINCNCVQTDIGEFSSSLSVRYNQSQELIKELSEFIQVLQNISADIQTIARCSQKSLSSPFLRETWDRIWVPQCPLVPLIHLPPSPFFPFPFPTLSPLRAPCLLDVWETFLFERLQASEFLLSKQSTLVPQLKEMIAAALEEMEDLSIQAVSGPFIDPTQEQRSIQRQLINMERTYVSISVRLAELHHAYVILSGDEKPVPLPQRGLQPILLQQRIWRLFSLVSEQIAEWKCLAFSKFSTSFAWEKTDHWLTEAAKLSRLFLVANPIIQACMHLLKEFRSYLPVLSMLDNPQLQGSGWQAIFRAMGAGCPENIELVTLGQLLSYPLLEYRNRISQIWLSENEHHQTQQSLQKLQQTWEGRQLRLLNFILCVPYEPPSSELSKRHSHSRAQLQQLEMVAKDSGTYILSDISSLQDGIQESLQILLKILNSHYARNIQDQAQEWVAIFQGLHALMEVWVVFQQKWIFLNKVIYEMKISFPSPELSKRFKVVDSQYRELMQISMEDPLVLSLMVPSSSRNSNFQGQQLQKLLEAGSLELERVITALEAVLYGVRSHFPRLFFLSDREVVALMSATRDVAEARLWAQRCFPHVQGVVFGPCCTSGPRAVEVKQEAQSILGTYGEVLTLRSPLLLQHDVPKWLTCLEQWIRSALVHGLSECVAARLALHPSLDHVFEQPPDPGQPPLYLHGHHWLELAQAFPVQCVLVAEEVAWRTQVEEILLDQRTHLLSLMQLRRLEALAHFAREQRSTHIGHPPASPRLSLLLSLLLTGAVAHRDTALLLQQQQVSEFEDFHWARQLKYYLGPRNKSQSPDFSNKSLQVCSSHKSKPTCWLEVLGQPFLYNYEYVGPGQRRVANLLLERPALGLLLALKEVACGTLLGPIGVGKSALVARLASALGRQLVTLHCVMHIEARCLSSYLTGALQSGAWLLLKAACSLPVGLLSALGQRLDDLRHLYMPLLQGAQDISEVDPMLPQVLGNSFFENHRVHVRVGYGCFLTLTHLSSTLPTNLRFLLRPMAMALPDLQHLTEITLVGAGLRDAVHLASRLATFFSLEQDLEPGMQPCRLPLLIQVLETTLQFLETPKDKEGPLLPQTLGAAEEAALLHALLHSPLFSGPERPRLHMLRQLLSGIFSGAGNVLATPWTMTPPKLADELRQIGLYVGSDFLASLEQLSEALRQMFGILLIGPPGSGKSTCWQSLAKVWNQLVSRHKACRNIRPVYITSLYPCSLSPEEFLGWFEGHCWNPGVFSQQLWAGISQRERNPEGVQHWLVCDGVPSASWLDPIASLLSDAAKLSLPNGQQIPRPPDTRLLLEVVNTAGISPFVVGSCALVWCGGHQTWQAMLATLMTELSREYYLLPQTMVELQHLADSLVPTVLHFLNRQGANSVLHVHGQPTSSPGVAEINSMTHLLRGLLNPYLHYTKEEQYHIIDSEGTQGSSSAEGLQQDVEGDRKCQNHSLAISSFLLAFIWGFGSHLPSRLWPTFDNFVRGILKHHPVRIELPTSASVFDLHLCPEDGSLVPFTGLYLSNRIKGLAPLSTFNLSPQAERILYVMDLLLAVGYPVLLTGEVGSGKSAFVEVLVEPNHPCLHIPIHLALTTTHLRNLLSQEIQRQSQVWPGKIIPSKGSLLFLLEDLHMAAADPTRKCQPVLETLRQVLSQNTLYANNTLELQAVPSTFNWLATATASCCSELPLCSRFTWLFTVLLLGNVSRMTILSRHCAGVQAWLERFPSLEREEVMARALVTATVDAWEEMRTHFPPSPCQPHYRFSPHTIERLLNSLQLLHPQPLVFFSEPQSRVEQLCRMSGLRGDRLATLVAIRTIAHLWLHEAQRTFSDRLITATEQERCVQMLLAVVTSAFSTSASYKSILEPGEVKEEEEKKLVPEVESEEELAQWEDHSSSGSEEEGEPGTRDLLALTVTWPPLGPGPKFLGLTSYPALQHDKASASDISVSLNHDNISSPNLEKKSRIRRPKASHLNFLAPLLLPALLLLPQEQASELLFTQELSLVPIAEEPRHYLKQTWEVLEKKLAEVLPELGPGPRLSLCHPFAQHVVRLARVLAGPHQHGVLLSHTRGTGRRTALHLAARLSQAVLFELPLESEEAMLQCLKKASWHAGFLGKPAALMVPGSAGSSTLNLLLGLVQEGYLPGLFLDEELKTITEQLPVENTAVKIGSQKEGVLQRFYQLVCQNLHLFILMSDSSRPPQIRPTTFLALLDLTCTSIDYYEPWNQTTLISLAQRYLDGAGFLADYPRLPTLHASVANMAKVMALIHLSASKYYQLLCPLLPLATPKTFLDFLDTFLLLYFHLSNRTQNKIQLYLLLLTFLYLWGWDCWEVELGRAWLLCLQELVTCQKQLEVDRIQYLQYLSDCQQQEILISNLTKQRDALQSQEESLTEEMYQAVLMPLAQLKMADMEELRSYRAPPASVVMVTDALCALFHCPPGWESAKQLLGKEGFFEDLVFFDKETVGEAELLSLSQILEDPSMNDEVLQHGSQAAAGLASWLRAVLCFRLAQRKGVPTSALLKQVENTLLHEQMRMGRCQMQAKKLLQQNHILALQVEQARQAHNLLAERLSKEIQGQESKGQMHFAIVTHMNDWTVLIQKLKGNHQTIPGDALLSAAAINYLGPFPSRRRQEILDKWLALCSGRQDHLDPDDVALELDREQGLPRDLEDFQIPTLKPFSLLSVLSSETEQHQWDRDMKPRAVPTRVAALLLRSPTHRSTRRWPLIIDPEGQASLWLLPLSQQDNEDILEMSQYLDRHEKDKKEEIKEDKLYEEEEEDESMSTPSMTSSATVFRMLSASDPNLGRELLEAAASGLPVLLSNVELGLWCPELQWLLQREHLCLPAVHPNFCLYLSTRLPEWGLSPGLNSETLKAMNIIDMHTIQEVTEEQLLQEIIRAERPELEIRWHSLELSILDAYDQVQATKVSLGLGLGLGLGDNQLGRTCFLREVLCYQAKLYQQNAYLEELKEMEAQELESRINYWHVAHLGTTLSQAMSLLQNLHPIYSTALDNCLTVTHRTLASTDHQLPPQHGEDLDSHLQGLGNRLTRRLLSNTLTSLQPHHAPLVGVFGALALLQLAGKASALERLALCPGLAASPVVKKNVPSSNVTCPSWLRPKAWQECGLLELLPPFVGLRASLAAHSCAWQEYLRLPSTVLGRTPGIGATPLSLLQKLVLWRVLRPDRLAGALADFTTCLLGRPLAEDKTPATDPYKLSRPNRPLIVLLPPPGHPTATSYPLPFIWKLAYQQKQEHLQVIGLGSSLWDSAQAVTTALTEAMRKGHWIVLDNCHLMPCWPSELLESLLGMLDGAQVLPQVLHQSMSRQNLIVNKKFRLWLISSVNAIDSLPVAVVQRSVPIFWEHSLELDHILIRSLHERQDSLENPKPSVSLTLSVPVMFLHSLLLHRQLYGPWLQAKCGKWNQIILEQTLKTQEWIWKKFSNHWVALQELTAIFYGGHVADPEDQAAILSLVQACLDPNNELRPYGFTPQNLLAILIPYPGRALGGPELEASLEVEAQAHLISALSEPRSFGVTEGPQAWLLRKKSRALLASLHKAQDPWGPSGLPSARTQVLHQVKYRLKHRVSQAIRRLKALQAMLALSSHSQTLGCNSSKGLQTLEGFLEEEGTALGMLLPELHSDLCCLESQLAGGLPCSSPRCEEVATALWAGRPPHPWRHHMYAGPQPPWLWLHQLWHQGQLLTKYLSLCGQLDMGGFDQQNRSFHLSAFRHPRGLLMAIRWEASQNWVRRYTTSNLASSVTPSPGHPPPTCPASVPGVECGPRPIAPEGGLLITGLLLHHAEWDPEDRALQDGHSGEPRPLPPVSVTPHFINQDLPLPPSPLPLYLCPVYLGGILGSSRLDRAHLVLHLPLPTKLSPATCVQRRVYVCSPPLI</sequence>
<evidence type="ECO:0000256" key="4">
    <source>
        <dbReference type="SAM" id="MobiDB-lite"/>
    </source>
</evidence>
<dbReference type="InterPro" id="IPR035706">
    <property type="entry name" value="AAA_9"/>
</dbReference>
<dbReference type="GO" id="GO:0036126">
    <property type="term" value="C:sperm flagellum"/>
    <property type="evidence" value="ECO:0007669"/>
    <property type="project" value="TreeGrafter"/>
</dbReference>
<dbReference type="InterPro" id="IPR054354">
    <property type="entry name" value="DYNC2H1-like_lid"/>
</dbReference>
<feature type="domain" description="Dynein heavy chain linker" evidence="6">
    <location>
        <begin position="986"/>
        <end position="1428"/>
    </location>
</feature>
<dbReference type="InterPro" id="IPR026983">
    <property type="entry name" value="DHC"/>
</dbReference>
<dbReference type="Gene3D" id="3.20.180.20">
    <property type="entry name" value="Dynein heavy chain, N-terminal domain 2"/>
    <property type="match status" value="1"/>
</dbReference>
<dbReference type="Pfam" id="PF17852">
    <property type="entry name" value="Dynein_AAA_lid"/>
    <property type="match status" value="1"/>
</dbReference>
<evidence type="ECO:0008006" key="16">
    <source>
        <dbReference type="Google" id="ProtNLM"/>
    </source>
</evidence>
<dbReference type="Gene3D" id="1.20.920.30">
    <property type="match status" value="1"/>
</dbReference>
<dbReference type="InterPro" id="IPR042228">
    <property type="entry name" value="Dynein_linker_3"/>
</dbReference>
<dbReference type="Pfam" id="PF12774">
    <property type="entry name" value="AAA_6"/>
    <property type="match status" value="1"/>
</dbReference>
<dbReference type="Pfam" id="PF03028">
    <property type="entry name" value="Dynein_heavy"/>
    <property type="match status" value="1"/>
</dbReference>
<dbReference type="InterPro" id="IPR042222">
    <property type="entry name" value="Dynein_2_N"/>
</dbReference>
<dbReference type="OMA" id="SRNIVMH"/>
<feature type="region of interest" description="Disordered" evidence="4">
    <location>
        <begin position="3530"/>
        <end position="3552"/>
    </location>
</feature>
<feature type="domain" description="Dynein heavy chain AAA module D4" evidence="9">
    <location>
        <begin position="2807"/>
        <end position="3065"/>
    </location>
</feature>
<dbReference type="InterPro" id="IPR035699">
    <property type="entry name" value="AAA_6"/>
</dbReference>
<feature type="domain" description="Dynein heavy chain ATP-binding dynein motor region" evidence="10">
    <location>
        <begin position="3485"/>
        <end position="3674"/>
    </location>
</feature>
<dbReference type="Pfam" id="PF22597">
    <property type="entry name" value="DYN_lid"/>
    <property type="match status" value="1"/>
</dbReference>
<dbReference type="InterPro" id="IPR041466">
    <property type="entry name" value="Dynein_AAA5_ext"/>
</dbReference>
<dbReference type="STRING" id="29139.ENSVURP00010006223"/>
<keyword evidence="15" id="KW-1185">Reference proteome</keyword>
<protein>
    <recommendedName>
        <fullName evidence="16">Dynein heavy chain domain 1</fullName>
    </recommendedName>
</protein>
<feature type="domain" description="Dynein heavy chain region D6 P-loop" evidence="5">
    <location>
        <begin position="4000"/>
        <end position="4118"/>
    </location>
</feature>
<dbReference type="FunFam" id="3.40.50.300:FF:001411">
    <property type="entry name" value="Dynein heavy chain domain 1"/>
    <property type="match status" value="1"/>
</dbReference>
<dbReference type="GO" id="GO:0008569">
    <property type="term" value="F:minus-end-directed microtubule motor activity"/>
    <property type="evidence" value="ECO:0007669"/>
    <property type="project" value="InterPro"/>
</dbReference>
<feature type="domain" description="Dynein 2 heavy chain 1 cytoplasmic ATPase lid" evidence="13">
    <location>
        <begin position="2490"/>
        <end position="2608"/>
    </location>
</feature>
<dbReference type="Gene3D" id="1.20.58.1120">
    <property type="match status" value="1"/>
</dbReference>
<evidence type="ECO:0000256" key="1">
    <source>
        <dbReference type="ARBA" id="ARBA00008887"/>
    </source>
</evidence>
<dbReference type="PANTHER" id="PTHR10676:SF359">
    <property type="entry name" value="DYNEIN HEAVY CHAIN DOMAIN-CONTAINING PROTEIN 1"/>
    <property type="match status" value="1"/>
</dbReference>
<evidence type="ECO:0000259" key="13">
    <source>
        <dbReference type="Pfam" id="PF22597"/>
    </source>
</evidence>
<dbReference type="InterPro" id="IPR041228">
    <property type="entry name" value="Dynein_C"/>
</dbReference>
<dbReference type="Gene3D" id="1.20.920.20">
    <property type="match status" value="1"/>
</dbReference>
<evidence type="ECO:0000259" key="10">
    <source>
        <dbReference type="Pfam" id="PF12781"/>
    </source>
</evidence>
<dbReference type="GO" id="GO:0051959">
    <property type="term" value="F:dynein light intermediate chain binding"/>
    <property type="evidence" value="ECO:0007669"/>
    <property type="project" value="InterPro"/>
</dbReference>
<comment type="similarity">
    <text evidence="1">Belongs to the dynein heavy chain family.</text>
</comment>
<dbReference type="InterPro" id="IPR024317">
    <property type="entry name" value="Dynein_heavy_chain_D4_dom"/>
</dbReference>